<keyword evidence="10" id="KW-0645">Protease</keyword>
<dbReference type="InterPro" id="IPR050396">
    <property type="entry name" value="Glycosyltr_51/Transpeptidase"/>
</dbReference>
<dbReference type="AlphaFoldDB" id="A0A3N9TJT8"/>
<comment type="caution">
    <text evidence="32">The sequence shown here is derived from an EMBL/GenBank/DDBJ whole genome shotgun (WGS) entry which is preliminary data.</text>
</comment>
<evidence type="ECO:0000256" key="7">
    <source>
        <dbReference type="ARBA" id="ARBA00022475"/>
    </source>
</evidence>
<dbReference type="FunFam" id="1.10.3810.10:FF:000002">
    <property type="entry name" value="Penicillin-binding protein 1B"/>
    <property type="match status" value="1"/>
</dbReference>
<evidence type="ECO:0000256" key="17">
    <source>
        <dbReference type="ARBA" id="ARBA00023251"/>
    </source>
</evidence>
<dbReference type="RefSeq" id="WP_124935956.1">
    <property type="nucleotide sequence ID" value="NZ_RJVQ01000002.1"/>
</dbReference>
<evidence type="ECO:0000256" key="27">
    <source>
        <dbReference type="SAM" id="MobiDB-lite"/>
    </source>
</evidence>
<dbReference type="GO" id="GO:0006508">
    <property type="term" value="P:proteolysis"/>
    <property type="evidence" value="ECO:0007669"/>
    <property type="project" value="UniProtKB-KW"/>
</dbReference>
<feature type="domain" description="Bifunctional transglycosylase second" evidence="31">
    <location>
        <begin position="80"/>
        <end position="164"/>
    </location>
</feature>
<comment type="catalytic activity">
    <reaction evidence="21">
        <text>Preferential cleavage: (Ac)2-L-Lys-D-Ala-|-D-Ala. Also transpeptidation of peptidyl-alanyl moieties that are N-acyl substituents of D-alanine.</text>
        <dbReference type="EC" id="3.4.16.4"/>
    </reaction>
</comment>
<evidence type="ECO:0000256" key="6">
    <source>
        <dbReference type="ARBA" id="ARBA00018637"/>
    </source>
</evidence>
<evidence type="ECO:0000256" key="2">
    <source>
        <dbReference type="ARBA" id="ARBA00004533"/>
    </source>
</evidence>
<evidence type="ECO:0000259" key="31">
    <source>
        <dbReference type="Pfam" id="PF14814"/>
    </source>
</evidence>
<evidence type="ECO:0000256" key="3">
    <source>
        <dbReference type="ARBA" id="ARBA00004752"/>
    </source>
</evidence>
<keyword evidence="14 25" id="KW-0133">Cell shape</keyword>
<keyword evidence="8" id="KW-0997">Cell inner membrane</keyword>
<dbReference type="Pfam" id="PF00912">
    <property type="entry name" value="Transgly"/>
    <property type="match status" value="1"/>
</dbReference>
<keyword evidence="11 25" id="KW-0328">Glycosyltransferase</keyword>
<keyword evidence="7" id="KW-1003">Cell membrane</keyword>
<evidence type="ECO:0000256" key="25">
    <source>
        <dbReference type="PIRNR" id="PIRNR002799"/>
    </source>
</evidence>
<dbReference type="GO" id="GO:0071555">
    <property type="term" value="P:cell wall organization"/>
    <property type="evidence" value="ECO:0007669"/>
    <property type="project" value="UniProtKB-UniRule"/>
</dbReference>
<evidence type="ECO:0000256" key="20">
    <source>
        <dbReference type="ARBA" id="ARBA00032454"/>
    </source>
</evidence>
<evidence type="ECO:0000256" key="15">
    <source>
        <dbReference type="ARBA" id="ARBA00022984"/>
    </source>
</evidence>
<dbReference type="GO" id="GO:0009252">
    <property type="term" value="P:peptidoglycan biosynthetic process"/>
    <property type="evidence" value="ECO:0007669"/>
    <property type="project" value="UniProtKB-UniRule"/>
</dbReference>
<comment type="catalytic activity">
    <reaction evidence="22">
        <text>[GlcNAc-(1-&gt;4)-Mur2Ac(oyl-L-Ala-gamma-D-Glu-L-Lys-D-Ala-D-Ala)](n)-di-trans,octa-cis-undecaprenyl diphosphate + beta-D-GlcNAc-(1-&gt;4)-Mur2Ac(oyl-L-Ala-gamma-D-Glu-L-Lys-D-Ala-D-Ala)-di-trans,octa-cis-undecaprenyl diphosphate = [GlcNAc-(1-&gt;4)-Mur2Ac(oyl-L-Ala-gamma-D-Glu-L-Lys-D-Ala-D-Ala)](n+1)-di-trans,octa-cis-undecaprenyl diphosphate + di-trans,octa-cis-undecaprenyl diphosphate + H(+)</text>
        <dbReference type="Rhea" id="RHEA:23708"/>
        <dbReference type="Rhea" id="RHEA-COMP:9602"/>
        <dbReference type="Rhea" id="RHEA-COMP:9603"/>
        <dbReference type="ChEBI" id="CHEBI:15378"/>
        <dbReference type="ChEBI" id="CHEBI:58405"/>
        <dbReference type="ChEBI" id="CHEBI:60033"/>
        <dbReference type="ChEBI" id="CHEBI:78435"/>
        <dbReference type="EC" id="2.4.99.28"/>
    </reaction>
</comment>
<dbReference type="Gene3D" id="1.10.3810.10">
    <property type="entry name" value="Biosynthetic peptidoglycan transglycosylase-like"/>
    <property type="match status" value="1"/>
</dbReference>
<evidence type="ECO:0000313" key="33">
    <source>
        <dbReference type="Proteomes" id="UP000281112"/>
    </source>
</evidence>
<feature type="region of interest" description="Disordered" evidence="27">
    <location>
        <begin position="1"/>
        <end position="25"/>
    </location>
</feature>
<dbReference type="Pfam" id="PF00905">
    <property type="entry name" value="Transpeptidase"/>
    <property type="match status" value="1"/>
</dbReference>
<evidence type="ECO:0000256" key="8">
    <source>
        <dbReference type="ARBA" id="ARBA00022519"/>
    </source>
</evidence>
<keyword evidence="16 28" id="KW-0472">Membrane</keyword>
<comment type="pathway">
    <text evidence="23">Glycan biosynthesis.</text>
</comment>
<evidence type="ECO:0000256" key="5">
    <source>
        <dbReference type="ARBA" id="ARBA00007739"/>
    </source>
</evidence>
<evidence type="ECO:0000256" key="19">
    <source>
        <dbReference type="ARBA" id="ARBA00023316"/>
    </source>
</evidence>
<dbReference type="Gene3D" id="3.30.2060.10">
    <property type="entry name" value="Penicillin-binding protein 1b domain"/>
    <property type="match status" value="1"/>
</dbReference>
<evidence type="ECO:0000259" key="29">
    <source>
        <dbReference type="Pfam" id="PF00905"/>
    </source>
</evidence>
<dbReference type="FunFam" id="3.40.710.10:FF:000006">
    <property type="entry name" value="Penicillin-binding protein 1B"/>
    <property type="match status" value="1"/>
</dbReference>
<keyword evidence="13" id="KW-0378">Hydrolase</keyword>
<evidence type="ECO:0000256" key="23">
    <source>
        <dbReference type="ARBA" id="ARBA00060592"/>
    </source>
</evidence>
<evidence type="ECO:0000256" key="1">
    <source>
        <dbReference type="ARBA" id="ARBA00002624"/>
    </source>
</evidence>
<dbReference type="NCBIfam" id="TIGR02074">
    <property type="entry name" value="PBP_1a_fam"/>
    <property type="match status" value="1"/>
</dbReference>
<dbReference type="UniPathway" id="UPA00219"/>
<dbReference type="GO" id="GO:0009274">
    <property type="term" value="C:peptidoglycan-based cell wall"/>
    <property type="evidence" value="ECO:0007669"/>
    <property type="project" value="UniProtKB-UniRule"/>
</dbReference>
<comment type="function">
    <text evidence="1 25">Cell wall formation. Synthesis of cross-linked peptidoglycan from the lipid intermediates. The enzyme has a penicillin-insensitive transglycosylase N-terminal domain (formation of linear glycan strands) and a penicillin-sensitive transpeptidase C-terminal domain (cross-linking of the peptide subunits).</text>
</comment>
<evidence type="ECO:0000256" key="21">
    <source>
        <dbReference type="ARBA" id="ARBA00034000"/>
    </source>
</evidence>
<evidence type="ECO:0000256" key="26">
    <source>
        <dbReference type="PIRSR" id="PIRSR002799-1"/>
    </source>
</evidence>
<evidence type="ECO:0000313" key="32">
    <source>
        <dbReference type="EMBL" id="RQW63835.1"/>
    </source>
</evidence>
<keyword evidence="12 25" id="KW-0808">Transferase</keyword>
<feature type="active site" description="Proton donor; for transglycosylase activity" evidence="26">
    <location>
        <position position="200"/>
    </location>
</feature>
<dbReference type="InterPro" id="IPR001264">
    <property type="entry name" value="Glyco_trans_51"/>
</dbReference>
<dbReference type="InterPro" id="IPR012338">
    <property type="entry name" value="Beta-lactam/transpept-like"/>
</dbReference>
<dbReference type="GO" id="GO:0030288">
    <property type="term" value="C:outer membrane-bounded periplasmic space"/>
    <property type="evidence" value="ECO:0007669"/>
    <property type="project" value="TreeGrafter"/>
</dbReference>
<comment type="similarity">
    <text evidence="4 25">In the C-terminal section; belongs to the transpeptidase family.</text>
</comment>
<comment type="subcellular location">
    <subcellularLocation>
        <location evidence="2">Cell inner membrane</location>
    </subcellularLocation>
</comment>
<proteinExistence type="inferred from homology"/>
<dbReference type="Proteomes" id="UP000281112">
    <property type="component" value="Unassembled WGS sequence"/>
</dbReference>
<keyword evidence="33" id="KW-1185">Reference proteome</keyword>
<keyword evidence="18" id="KW-0511">Multifunctional enzyme</keyword>
<keyword evidence="19 25" id="KW-0961">Cell wall biogenesis/degradation</keyword>
<dbReference type="GO" id="GO:0008658">
    <property type="term" value="F:penicillin binding"/>
    <property type="evidence" value="ECO:0007669"/>
    <property type="project" value="UniProtKB-UniRule"/>
</dbReference>
<feature type="domain" description="Penicillin-binding protein transpeptidase" evidence="29">
    <location>
        <begin position="438"/>
        <end position="674"/>
    </location>
</feature>
<gene>
    <name evidence="32" type="primary">mrcB</name>
    <name evidence="32" type="ORF">EES38_04295</name>
</gene>
<dbReference type="InterPro" id="IPR036950">
    <property type="entry name" value="PBP_transglycosylase"/>
</dbReference>
<dbReference type="GO" id="GO:0046677">
    <property type="term" value="P:response to antibiotic"/>
    <property type="evidence" value="ECO:0007669"/>
    <property type="project" value="UniProtKB-UniRule"/>
</dbReference>
<evidence type="ECO:0000256" key="24">
    <source>
        <dbReference type="NCBIfam" id="TIGR02071"/>
    </source>
</evidence>
<keyword evidence="17" id="KW-0046">Antibiotic resistance</keyword>
<evidence type="ECO:0000256" key="16">
    <source>
        <dbReference type="ARBA" id="ARBA00023136"/>
    </source>
</evidence>
<dbReference type="PANTHER" id="PTHR32282:SF11">
    <property type="entry name" value="PENICILLIN-BINDING PROTEIN 1B"/>
    <property type="match status" value="1"/>
</dbReference>
<evidence type="ECO:0000256" key="12">
    <source>
        <dbReference type="ARBA" id="ARBA00022679"/>
    </source>
</evidence>
<dbReference type="SUPFAM" id="SSF53955">
    <property type="entry name" value="Lysozyme-like"/>
    <property type="match status" value="1"/>
</dbReference>
<accession>A0A3N9TJT8</accession>
<dbReference type="SUPFAM" id="SSF56601">
    <property type="entry name" value="beta-lactamase/transpeptidase-like"/>
    <property type="match status" value="1"/>
</dbReference>
<dbReference type="GO" id="GO:0009002">
    <property type="term" value="F:serine-type D-Ala-D-Ala carboxypeptidase activity"/>
    <property type="evidence" value="ECO:0007669"/>
    <property type="project" value="UniProtKB-EC"/>
</dbReference>
<keyword evidence="28" id="KW-0812">Transmembrane</keyword>
<dbReference type="EMBL" id="RJVQ01000002">
    <property type="protein sequence ID" value="RQW63835.1"/>
    <property type="molecule type" value="Genomic_DNA"/>
</dbReference>
<sequence length="777" mass="87328">MTNKKSPQKPPAKKKAPNKQQNQSGKSIWKRLWQIGWKVGITVFTLVIAYGFYLNNEVKQRFEGQLFQLPTVVYARILDLSPGDNISINDVRKELDVLNYRKVAQPQYEGEYSASSSKLEIIRRPFEFADGPEPARHIMLYFNGNELSRIKSLDQNADLGFVRLEPKMLGMLEKNSSEQRLFLRREQFPEVMIDALLVTEDRNFYHHDGVSPLAIARAMVVNLKAGRTVQGGSTLTQQLAKNIFLSNKRTIWRKLQEAYMAVIIDYKYSKDRILEAYLNEVYLGQNGAEAVHGFGLASRLYFGQPIQELRIDQLALLVGMVKGPSYYNPARYPERAKVRRDLVLKLMLQQDILTASQYAQAVQRPLDVQKNPHIARRQPAYFQQLANELQDKVGDKFKSDVGLKVFSTLDPVSQEELETAVSKTLPKFGNSHLQAASIAVDRSTGEIRAMVGGKNARFDGFNRVLNAKRQIGSLAKPAVYLTALSHPDTYNLATTLKDTPIKLKSDKGNIWEPQNFDRQFRGDVPLYLGLAKSINVPTVKLGMSLGINQVSKTFVKLGIDPSELRPVPSMFLGAFSLAPIQVAQMFQTITNSGRKVPLSALRSVIDLDGNVLYQSVPKGSQAVQEQAAWLTTYAMKRGVMEGTGRYLNSRFGWAALAGKTGTSNDTRDSWFVGVDGREVTTTWVGRDDDKSTGLTGASGALRVYADYLSRRTPEQLSLPWPAEIKTVGFDKESSGTLSLECSDDDFTLPVWDKDGSWAKQCKEQQKPLNWIKRLFSW</sequence>
<dbReference type="PANTHER" id="PTHR32282">
    <property type="entry name" value="BINDING PROTEIN TRANSPEPTIDASE, PUTATIVE-RELATED"/>
    <property type="match status" value="1"/>
</dbReference>
<evidence type="ECO:0000256" key="14">
    <source>
        <dbReference type="ARBA" id="ARBA00022960"/>
    </source>
</evidence>
<dbReference type="GO" id="GO:0005886">
    <property type="term" value="C:plasma membrane"/>
    <property type="evidence" value="ECO:0007669"/>
    <property type="project" value="UniProtKB-SubCell"/>
</dbReference>
<protein>
    <recommendedName>
        <fullName evidence="6 24">Penicillin-binding protein 1B</fullName>
        <shortName evidence="25">PBP-1b</shortName>
        <shortName evidence="25">PBP1b</shortName>
    </recommendedName>
    <alternativeName>
        <fullName evidence="20 25">Murein polymerase</fullName>
    </alternativeName>
</protein>
<evidence type="ECO:0000256" key="13">
    <source>
        <dbReference type="ARBA" id="ARBA00022801"/>
    </source>
</evidence>
<feature type="active site" description="Acyl-ester intermediate; for transpeptidase activity" evidence="26">
    <location>
        <position position="473"/>
    </location>
</feature>
<feature type="transmembrane region" description="Helical" evidence="28">
    <location>
        <begin position="35"/>
        <end position="53"/>
    </location>
</feature>
<dbReference type="GO" id="GO:0008360">
    <property type="term" value="P:regulation of cell shape"/>
    <property type="evidence" value="ECO:0007669"/>
    <property type="project" value="UniProtKB-UniRule"/>
</dbReference>
<evidence type="ECO:0000256" key="10">
    <source>
        <dbReference type="ARBA" id="ARBA00022670"/>
    </source>
</evidence>
<dbReference type="InterPro" id="IPR023346">
    <property type="entry name" value="Lysozyme-like_dom_sf"/>
</dbReference>
<evidence type="ECO:0000259" key="30">
    <source>
        <dbReference type="Pfam" id="PF00912"/>
    </source>
</evidence>
<dbReference type="InterPro" id="IPR001460">
    <property type="entry name" value="PCN-bd_Tpept"/>
</dbReference>
<dbReference type="InterPro" id="IPR011813">
    <property type="entry name" value="PBP_1b"/>
</dbReference>
<keyword evidence="28" id="KW-1133">Transmembrane helix</keyword>
<dbReference type="Gene3D" id="3.40.710.10">
    <property type="entry name" value="DD-peptidase/beta-lactamase superfamily"/>
    <property type="match status" value="1"/>
</dbReference>
<evidence type="ECO:0000256" key="11">
    <source>
        <dbReference type="ARBA" id="ARBA00022676"/>
    </source>
</evidence>
<dbReference type="NCBIfam" id="TIGR02071">
    <property type="entry name" value="PBP_1b"/>
    <property type="match status" value="1"/>
</dbReference>
<dbReference type="Pfam" id="PF14814">
    <property type="entry name" value="UB2H"/>
    <property type="match status" value="1"/>
</dbReference>
<evidence type="ECO:0000256" key="9">
    <source>
        <dbReference type="ARBA" id="ARBA00022645"/>
    </source>
</evidence>
<evidence type="ECO:0000256" key="28">
    <source>
        <dbReference type="SAM" id="Phobius"/>
    </source>
</evidence>
<name>A0A3N9TJT8_9VIBR</name>
<dbReference type="InterPro" id="IPR028166">
    <property type="entry name" value="UB2H"/>
</dbReference>
<dbReference type="PIRSF" id="PIRSF002799">
    <property type="entry name" value="PBP_1b"/>
    <property type="match status" value="1"/>
</dbReference>
<keyword evidence="15 25" id="KW-0573">Peptidoglycan synthesis</keyword>
<evidence type="ECO:0000256" key="18">
    <source>
        <dbReference type="ARBA" id="ARBA00023268"/>
    </source>
</evidence>
<feature type="domain" description="Glycosyl transferase family 51" evidence="30">
    <location>
        <begin position="175"/>
        <end position="347"/>
    </location>
</feature>
<organism evidence="32 33">
    <name type="scientific">Vibrio viridaestus</name>
    <dbReference type="NCBI Taxonomy" id="2487322"/>
    <lineage>
        <taxon>Bacteria</taxon>
        <taxon>Pseudomonadati</taxon>
        <taxon>Pseudomonadota</taxon>
        <taxon>Gammaproteobacteria</taxon>
        <taxon>Vibrionales</taxon>
        <taxon>Vibrionaceae</taxon>
        <taxon>Vibrio</taxon>
    </lineage>
</organism>
<comment type="pathway">
    <text evidence="3 25">Cell wall biogenesis; peptidoglycan biosynthesis.</text>
</comment>
<evidence type="ECO:0000256" key="4">
    <source>
        <dbReference type="ARBA" id="ARBA00007090"/>
    </source>
</evidence>
<dbReference type="GO" id="GO:0008955">
    <property type="term" value="F:peptidoglycan glycosyltransferase activity"/>
    <property type="evidence" value="ECO:0007669"/>
    <property type="project" value="UniProtKB-UniRule"/>
</dbReference>
<evidence type="ECO:0000256" key="22">
    <source>
        <dbReference type="ARBA" id="ARBA00049902"/>
    </source>
</evidence>
<dbReference type="OrthoDB" id="9766909at2"/>
<keyword evidence="9" id="KW-0121">Carboxypeptidase</keyword>
<comment type="similarity">
    <text evidence="5 25">In the N-terminal section; belongs to the glycosyltransferase 51 family.</text>
</comment>
<reference evidence="32 33" key="1">
    <citation type="submission" date="2018-11" db="EMBL/GenBank/DDBJ databases">
        <title>Vibrio LJC006 sp. nov., isolated from seawater during the bloom of the enteromorpha.</title>
        <authorList>
            <person name="Liang J."/>
        </authorList>
    </citation>
    <scope>NUCLEOTIDE SEQUENCE [LARGE SCALE GENOMIC DNA]</scope>
    <source>
        <strain evidence="32 33">LJC006</strain>
    </source>
</reference>